<evidence type="ECO:0000256" key="1">
    <source>
        <dbReference type="ARBA" id="ARBA00004383"/>
    </source>
</evidence>
<evidence type="ECO:0000256" key="10">
    <source>
        <dbReference type="SAM" id="Phobius"/>
    </source>
</evidence>
<dbReference type="RefSeq" id="WP_346757898.1">
    <property type="nucleotide sequence ID" value="NZ_JAUJEB010000001.1"/>
</dbReference>
<dbReference type="InterPro" id="IPR037682">
    <property type="entry name" value="TonB_C"/>
</dbReference>
<evidence type="ECO:0000256" key="9">
    <source>
        <dbReference type="ARBA" id="ARBA00023136"/>
    </source>
</evidence>
<evidence type="ECO:0000256" key="5">
    <source>
        <dbReference type="ARBA" id="ARBA00022519"/>
    </source>
</evidence>
<dbReference type="PANTHER" id="PTHR33446">
    <property type="entry name" value="PROTEIN TONB-RELATED"/>
    <property type="match status" value="1"/>
</dbReference>
<organism evidence="12 13">
    <name type="scientific">Agaribacillus aureus</name>
    <dbReference type="NCBI Taxonomy" id="3051825"/>
    <lineage>
        <taxon>Bacteria</taxon>
        <taxon>Pseudomonadati</taxon>
        <taxon>Bacteroidota</taxon>
        <taxon>Cytophagia</taxon>
        <taxon>Cytophagales</taxon>
        <taxon>Splendidivirgaceae</taxon>
        <taxon>Agaribacillus</taxon>
    </lineage>
</organism>
<accession>A0ABT8L5Q0</accession>
<dbReference type="Gene3D" id="3.30.1150.10">
    <property type="match status" value="1"/>
</dbReference>
<feature type="transmembrane region" description="Helical" evidence="10">
    <location>
        <begin position="39"/>
        <end position="60"/>
    </location>
</feature>
<reference evidence="12" key="1">
    <citation type="submission" date="2023-06" db="EMBL/GenBank/DDBJ databases">
        <title>Genomic of Agaribacillus aureum.</title>
        <authorList>
            <person name="Wang G."/>
        </authorList>
    </citation>
    <scope>NUCLEOTIDE SEQUENCE</scope>
    <source>
        <strain evidence="12">BMA12</strain>
    </source>
</reference>
<gene>
    <name evidence="12" type="ORF">QQ020_11015</name>
</gene>
<keyword evidence="8 10" id="KW-1133">Transmembrane helix</keyword>
<keyword evidence="7" id="KW-0653">Protein transport</keyword>
<evidence type="ECO:0000256" key="3">
    <source>
        <dbReference type="ARBA" id="ARBA00022448"/>
    </source>
</evidence>
<evidence type="ECO:0000259" key="11">
    <source>
        <dbReference type="PROSITE" id="PS52015"/>
    </source>
</evidence>
<keyword evidence="13" id="KW-1185">Reference proteome</keyword>
<dbReference type="EMBL" id="JAUJEB010000001">
    <property type="protein sequence ID" value="MDN5212581.1"/>
    <property type="molecule type" value="Genomic_DNA"/>
</dbReference>
<dbReference type="InterPro" id="IPR051045">
    <property type="entry name" value="TonB-dependent_transducer"/>
</dbReference>
<protein>
    <submittedName>
        <fullName evidence="12">Energy transducer TonB</fullName>
    </submittedName>
</protein>
<dbReference type="SUPFAM" id="SSF74653">
    <property type="entry name" value="TolA/TonB C-terminal domain"/>
    <property type="match status" value="1"/>
</dbReference>
<evidence type="ECO:0000313" key="12">
    <source>
        <dbReference type="EMBL" id="MDN5212581.1"/>
    </source>
</evidence>
<evidence type="ECO:0000256" key="2">
    <source>
        <dbReference type="ARBA" id="ARBA00006555"/>
    </source>
</evidence>
<comment type="similarity">
    <text evidence="2">Belongs to the TonB family.</text>
</comment>
<dbReference type="Pfam" id="PF03544">
    <property type="entry name" value="TonB_C"/>
    <property type="match status" value="1"/>
</dbReference>
<keyword evidence="3" id="KW-0813">Transport</keyword>
<proteinExistence type="inferred from homology"/>
<evidence type="ECO:0000256" key="4">
    <source>
        <dbReference type="ARBA" id="ARBA00022475"/>
    </source>
</evidence>
<keyword evidence="4" id="KW-1003">Cell membrane</keyword>
<evidence type="ECO:0000256" key="6">
    <source>
        <dbReference type="ARBA" id="ARBA00022692"/>
    </source>
</evidence>
<keyword evidence="6 10" id="KW-0812">Transmembrane</keyword>
<comment type="subcellular location">
    <subcellularLocation>
        <location evidence="1">Cell inner membrane</location>
        <topology evidence="1">Single-pass membrane protein</topology>
        <orientation evidence="1">Periplasmic side</orientation>
    </subcellularLocation>
</comment>
<comment type="caution">
    <text evidence="12">The sequence shown here is derived from an EMBL/GenBank/DDBJ whole genome shotgun (WGS) entry which is preliminary data.</text>
</comment>
<dbReference type="InterPro" id="IPR006260">
    <property type="entry name" value="TonB/TolA_C"/>
</dbReference>
<keyword evidence="9 10" id="KW-0472">Membrane</keyword>
<dbReference type="Proteomes" id="UP001172083">
    <property type="component" value="Unassembled WGS sequence"/>
</dbReference>
<dbReference type="NCBIfam" id="TIGR01352">
    <property type="entry name" value="tonB_Cterm"/>
    <property type="match status" value="1"/>
</dbReference>
<dbReference type="PANTHER" id="PTHR33446:SF2">
    <property type="entry name" value="PROTEIN TONB"/>
    <property type="match status" value="1"/>
</dbReference>
<feature type="domain" description="TonB C-terminal" evidence="11">
    <location>
        <begin position="108"/>
        <end position="200"/>
    </location>
</feature>
<sequence length="200" mass="22750">MKRHDIRLRKQEFSASRIRQHKDYKQLMRQHQRSSRYKTMTQSAVAVVLLIFVTGFIYYATSSRFAEKQVAEGPGFKKEMNIENRQPQPIAFKNEVVNVIGEEASPVGGLEQYEDYLKEHLQYPLAARKGNISGKVLVQFLVNRDSSLSDFRVLHSLGSGCDEEAIRLIKEGPAWVPAQVNGIPKEGGMIVPVNFELENN</sequence>
<dbReference type="PROSITE" id="PS52015">
    <property type="entry name" value="TONB_CTD"/>
    <property type="match status" value="1"/>
</dbReference>
<evidence type="ECO:0000313" key="13">
    <source>
        <dbReference type="Proteomes" id="UP001172083"/>
    </source>
</evidence>
<name>A0ABT8L5Q0_9BACT</name>
<evidence type="ECO:0000256" key="8">
    <source>
        <dbReference type="ARBA" id="ARBA00022989"/>
    </source>
</evidence>
<keyword evidence="5" id="KW-0997">Cell inner membrane</keyword>
<evidence type="ECO:0000256" key="7">
    <source>
        <dbReference type="ARBA" id="ARBA00022927"/>
    </source>
</evidence>